<sequence length="239" mass="26751">MRSALLVLPVLLAGTGLTLAITSGPGNAYVERVVDGDTVVLGDGSRVRLIGIDAPESDEPCGEQATESLRRMVEHRVVNVGNPESVQDRDRYGRLLRYLDTDADPAATLLISGLATARYDSTDGYDPHPRERRYHALEAAAVAACPTLDANSHWYGDPDGYRKHVKEKRQARQKREREARAKRREAREERREAQRRETQRELERIEREIENSNRDVGQPDGGYTGPRCYAPGGKTWSPC</sequence>
<evidence type="ECO:0000313" key="7">
    <source>
        <dbReference type="Proteomes" id="UP000321769"/>
    </source>
</evidence>
<feature type="compositionally biased region" description="Basic and acidic residues" evidence="4">
    <location>
        <begin position="168"/>
        <end position="213"/>
    </location>
</feature>
<keyword evidence="2" id="KW-0255">Endonuclease</keyword>
<proteinExistence type="predicted"/>
<keyword evidence="7" id="KW-1185">Reference proteome</keyword>
<dbReference type="Proteomes" id="UP000321769">
    <property type="component" value="Unassembled WGS sequence"/>
</dbReference>
<evidence type="ECO:0000259" key="5">
    <source>
        <dbReference type="PROSITE" id="PS50830"/>
    </source>
</evidence>
<dbReference type="Pfam" id="PF00565">
    <property type="entry name" value="SNase"/>
    <property type="match status" value="1"/>
</dbReference>
<reference evidence="6 7" key="1">
    <citation type="submission" date="2019-07" db="EMBL/GenBank/DDBJ databases">
        <title>Whole genome shotgun sequence of Aeromicrobium flavum NBRC 107625.</title>
        <authorList>
            <person name="Hosoyama A."/>
            <person name="Uohara A."/>
            <person name="Ohji S."/>
            <person name="Ichikawa N."/>
        </authorList>
    </citation>
    <scope>NUCLEOTIDE SEQUENCE [LARGE SCALE GENOMIC DNA]</scope>
    <source>
        <strain evidence="6 7">NBRC 107625</strain>
    </source>
</reference>
<dbReference type="PANTHER" id="PTHR12302">
    <property type="entry name" value="EBNA2 BINDING PROTEIN P100"/>
    <property type="match status" value="1"/>
</dbReference>
<feature type="region of interest" description="Disordered" evidence="4">
    <location>
        <begin position="153"/>
        <end position="239"/>
    </location>
</feature>
<dbReference type="GO" id="GO:0004519">
    <property type="term" value="F:endonuclease activity"/>
    <property type="evidence" value="ECO:0007669"/>
    <property type="project" value="UniProtKB-KW"/>
</dbReference>
<dbReference type="EMBL" id="BJZQ01000001">
    <property type="protein sequence ID" value="GEO87959.1"/>
    <property type="molecule type" value="Genomic_DNA"/>
</dbReference>
<dbReference type="Gene3D" id="2.40.50.90">
    <property type="match status" value="1"/>
</dbReference>
<protein>
    <recommendedName>
        <fullName evidence="5">TNase-like domain-containing protein</fullName>
    </recommendedName>
</protein>
<evidence type="ECO:0000256" key="2">
    <source>
        <dbReference type="ARBA" id="ARBA00022759"/>
    </source>
</evidence>
<keyword evidence="1" id="KW-0540">Nuclease</keyword>
<dbReference type="InterPro" id="IPR016071">
    <property type="entry name" value="Staphylococal_nuclease_OB-fold"/>
</dbReference>
<feature type="domain" description="TNase-like" evidence="5">
    <location>
        <begin position="24"/>
        <end position="189"/>
    </location>
</feature>
<evidence type="ECO:0000256" key="1">
    <source>
        <dbReference type="ARBA" id="ARBA00022722"/>
    </source>
</evidence>
<dbReference type="OrthoDB" id="6048299at2"/>
<comment type="caution">
    <text evidence="6">The sequence shown here is derived from an EMBL/GenBank/DDBJ whole genome shotgun (WGS) entry which is preliminary data.</text>
</comment>
<evidence type="ECO:0000313" key="6">
    <source>
        <dbReference type="EMBL" id="GEO87959.1"/>
    </source>
</evidence>
<dbReference type="GO" id="GO:0016787">
    <property type="term" value="F:hydrolase activity"/>
    <property type="evidence" value="ECO:0007669"/>
    <property type="project" value="UniProtKB-KW"/>
</dbReference>
<dbReference type="PANTHER" id="PTHR12302:SF3">
    <property type="entry name" value="SERINE_THREONINE-PROTEIN KINASE 31"/>
    <property type="match status" value="1"/>
</dbReference>
<gene>
    <name evidence="6" type="ORF">AFL01nite_02860</name>
</gene>
<dbReference type="PROSITE" id="PS50830">
    <property type="entry name" value="TNASE_3"/>
    <property type="match status" value="1"/>
</dbReference>
<dbReference type="SUPFAM" id="SSF50199">
    <property type="entry name" value="Staphylococcal nuclease"/>
    <property type="match status" value="1"/>
</dbReference>
<evidence type="ECO:0000256" key="3">
    <source>
        <dbReference type="ARBA" id="ARBA00022801"/>
    </source>
</evidence>
<dbReference type="RefSeq" id="WP_146825308.1">
    <property type="nucleotide sequence ID" value="NZ_BAAAYQ010000001.1"/>
</dbReference>
<dbReference type="InterPro" id="IPR035437">
    <property type="entry name" value="SNase_OB-fold_sf"/>
</dbReference>
<name>A0A512HR78_9ACTN</name>
<dbReference type="AlphaFoldDB" id="A0A512HR78"/>
<organism evidence="6 7">
    <name type="scientific">Aeromicrobium flavum</name>
    <dbReference type="NCBI Taxonomy" id="416568"/>
    <lineage>
        <taxon>Bacteria</taxon>
        <taxon>Bacillati</taxon>
        <taxon>Actinomycetota</taxon>
        <taxon>Actinomycetes</taxon>
        <taxon>Propionibacteriales</taxon>
        <taxon>Nocardioidaceae</taxon>
        <taxon>Aeromicrobium</taxon>
    </lineage>
</organism>
<accession>A0A512HR78</accession>
<evidence type="ECO:0000256" key="4">
    <source>
        <dbReference type="SAM" id="MobiDB-lite"/>
    </source>
</evidence>
<dbReference type="SMART" id="SM00318">
    <property type="entry name" value="SNc"/>
    <property type="match status" value="1"/>
</dbReference>
<keyword evidence="3" id="KW-0378">Hydrolase</keyword>